<dbReference type="PANTHER" id="PTHR45436:SF1">
    <property type="entry name" value="SENSOR PROTEIN QSEC"/>
    <property type="match status" value="1"/>
</dbReference>
<dbReference type="InterPro" id="IPR036890">
    <property type="entry name" value="HATPase_C_sf"/>
</dbReference>
<dbReference type="InterPro" id="IPR003660">
    <property type="entry name" value="HAMP_dom"/>
</dbReference>
<dbReference type="InterPro" id="IPR013727">
    <property type="entry name" value="2CSK_N"/>
</dbReference>
<dbReference type="SUPFAM" id="SSF47384">
    <property type="entry name" value="Homodimeric domain of signal transducing histidine kinase"/>
    <property type="match status" value="1"/>
</dbReference>
<gene>
    <name evidence="13" type="ORF">PSQ39_01820</name>
</gene>
<dbReference type="InterPro" id="IPR003661">
    <property type="entry name" value="HisK_dim/P_dom"/>
</dbReference>
<dbReference type="InterPro" id="IPR036097">
    <property type="entry name" value="HisK_dim/P_sf"/>
</dbReference>
<dbReference type="InterPro" id="IPR005467">
    <property type="entry name" value="His_kinase_dom"/>
</dbReference>
<evidence type="ECO:0000313" key="14">
    <source>
        <dbReference type="Proteomes" id="UP001528672"/>
    </source>
</evidence>
<keyword evidence="5" id="KW-0808">Transferase</keyword>
<dbReference type="InterPro" id="IPR004358">
    <property type="entry name" value="Sig_transdc_His_kin-like_C"/>
</dbReference>
<organism evidence="13 14">
    <name type="scientific">Curvibacter microcysteis</name>
    <dbReference type="NCBI Taxonomy" id="3026419"/>
    <lineage>
        <taxon>Bacteria</taxon>
        <taxon>Pseudomonadati</taxon>
        <taxon>Pseudomonadota</taxon>
        <taxon>Betaproteobacteria</taxon>
        <taxon>Burkholderiales</taxon>
        <taxon>Comamonadaceae</taxon>
        <taxon>Curvibacter</taxon>
    </lineage>
</organism>
<name>A0ABT5M9W0_9BURK</name>
<keyword evidence="7 13" id="KW-0418">Kinase</keyword>
<dbReference type="GO" id="GO:0016301">
    <property type="term" value="F:kinase activity"/>
    <property type="evidence" value="ECO:0007669"/>
    <property type="project" value="UniProtKB-KW"/>
</dbReference>
<keyword evidence="14" id="KW-1185">Reference proteome</keyword>
<dbReference type="Pfam" id="PF02518">
    <property type="entry name" value="HATPase_c"/>
    <property type="match status" value="1"/>
</dbReference>
<dbReference type="CDD" id="cd00075">
    <property type="entry name" value="HATPase"/>
    <property type="match status" value="1"/>
</dbReference>
<comment type="catalytic activity">
    <reaction evidence="1">
        <text>ATP + protein L-histidine = ADP + protein N-phospho-L-histidine.</text>
        <dbReference type="EC" id="2.7.13.3"/>
    </reaction>
</comment>
<dbReference type="SUPFAM" id="SSF55874">
    <property type="entry name" value="ATPase domain of HSP90 chaperone/DNA topoisomerase II/histidine kinase"/>
    <property type="match status" value="1"/>
</dbReference>
<evidence type="ECO:0000256" key="9">
    <source>
        <dbReference type="ARBA" id="ARBA00023012"/>
    </source>
</evidence>
<keyword evidence="4" id="KW-0597">Phosphoprotein</keyword>
<evidence type="ECO:0000256" key="7">
    <source>
        <dbReference type="ARBA" id="ARBA00022777"/>
    </source>
</evidence>
<evidence type="ECO:0000256" key="4">
    <source>
        <dbReference type="ARBA" id="ARBA00022553"/>
    </source>
</evidence>
<reference evidence="13 14" key="1">
    <citation type="submission" date="2023-02" db="EMBL/GenBank/DDBJ databases">
        <title>Bacterial whole genome sequence for Curvibacter sp. HBC28.</title>
        <authorList>
            <person name="Le V."/>
            <person name="Ko S.-R."/>
            <person name="Ahn C.-Y."/>
            <person name="Oh H.-M."/>
        </authorList>
    </citation>
    <scope>NUCLEOTIDE SEQUENCE [LARGE SCALE GENOMIC DNA]</scope>
    <source>
        <strain evidence="13 14">HBC28</strain>
    </source>
</reference>
<dbReference type="PROSITE" id="PS50885">
    <property type="entry name" value="HAMP"/>
    <property type="match status" value="1"/>
</dbReference>
<dbReference type="InterPro" id="IPR050428">
    <property type="entry name" value="TCS_sensor_his_kinase"/>
</dbReference>
<evidence type="ECO:0000256" key="2">
    <source>
        <dbReference type="ARBA" id="ARBA00004370"/>
    </source>
</evidence>
<dbReference type="SMART" id="SM00388">
    <property type="entry name" value="HisKA"/>
    <property type="match status" value="1"/>
</dbReference>
<evidence type="ECO:0000256" key="1">
    <source>
        <dbReference type="ARBA" id="ARBA00000085"/>
    </source>
</evidence>
<evidence type="ECO:0000256" key="5">
    <source>
        <dbReference type="ARBA" id="ARBA00022679"/>
    </source>
</evidence>
<comment type="subcellular location">
    <subcellularLocation>
        <location evidence="2">Membrane</location>
    </subcellularLocation>
</comment>
<evidence type="ECO:0000256" key="3">
    <source>
        <dbReference type="ARBA" id="ARBA00012438"/>
    </source>
</evidence>
<dbReference type="PANTHER" id="PTHR45436">
    <property type="entry name" value="SENSOR HISTIDINE KINASE YKOH"/>
    <property type="match status" value="1"/>
</dbReference>
<evidence type="ECO:0000256" key="8">
    <source>
        <dbReference type="ARBA" id="ARBA00022989"/>
    </source>
</evidence>
<evidence type="ECO:0000256" key="10">
    <source>
        <dbReference type="ARBA" id="ARBA00023136"/>
    </source>
</evidence>
<dbReference type="EC" id="2.7.13.3" evidence="3"/>
<dbReference type="PRINTS" id="PR00344">
    <property type="entry name" value="BCTRLSENSOR"/>
</dbReference>
<protein>
    <recommendedName>
        <fullName evidence="3">histidine kinase</fullName>
        <ecNumber evidence="3">2.7.13.3</ecNumber>
    </recommendedName>
</protein>
<dbReference type="Pfam" id="PF08521">
    <property type="entry name" value="2CSK_N"/>
    <property type="match status" value="1"/>
</dbReference>
<dbReference type="Pfam" id="PF00512">
    <property type="entry name" value="HisKA"/>
    <property type="match status" value="1"/>
</dbReference>
<dbReference type="CDD" id="cd00082">
    <property type="entry name" value="HisKA"/>
    <property type="match status" value="1"/>
</dbReference>
<keyword evidence="10" id="KW-0472">Membrane</keyword>
<dbReference type="PROSITE" id="PS50109">
    <property type="entry name" value="HIS_KIN"/>
    <property type="match status" value="1"/>
</dbReference>
<feature type="domain" description="HAMP" evidence="12">
    <location>
        <begin position="179"/>
        <end position="231"/>
    </location>
</feature>
<feature type="domain" description="Histidine kinase" evidence="11">
    <location>
        <begin position="239"/>
        <end position="451"/>
    </location>
</feature>
<accession>A0ABT5M9W0</accession>
<evidence type="ECO:0000313" key="13">
    <source>
        <dbReference type="EMBL" id="MDD0813358.1"/>
    </source>
</evidence>
<keyword evidence="8" id="KW-1133">Transmembrane helix</keyword>
<dbReference type="Proteomes" id="UP001528672">
    <property type="component" value="Unassembled WGS sequence"/>
</dbReference>
<evidence type="ECO:0000259" key="12">
    <source>
        <dbReference type="PROSITE" id="PS50885"/>
    </source>
</evidence>
<dbReference type="Gene3D" id="1.10.287.130">
    <property type="match status" value="1"/>
</dbReference>
<evidence type="ECO:0000256" key="6">
    <source>
        <dbReference type="ARBA" id="ARBA00022692"/>
    </source>
</evidence>
<proteinExistence type="predicted"/>
<comment type="caution">
    <text evidence="13">The sequence shown here is derived from an EMBL/GenBank/DDBJ whole genome shotgun (WGS) entry which is preliminary data.</text>
</comment>
<dbReference type="Gene3D" id="3.30.565.10">
    <property type="entry name" value="Histidine kinase-like ATPase, C-terminal domain"/>
    <property type="match status" value="1"/>
</dbReference>
<dbReference type="SMART" id="SM00387">
    <property type="entry name" value="HATPase_c"/>
    <property type="match status" value="1"/>
</dbReference>
<keyword evidence="6" id="KW-0812">Transmembrane</keyword>
<evidence type="ECO:0000259" key="11">
    <source>
        <dbReference type="PROSITE" id="PS50109"/>
    </source>
</evidence>
<dbReference type="InterPro" id="IPR003594">
    <property type="entry name" value="HATPase_dom"/>
</dbReference>
<keyword evidence="9" id="KW-0902">Two-component regulatory system</keyword>
<dbReference type="EMBL" id="JAQSIO010000001">
    <property type="protein sequence ID" value="MDD0813358.1"/>
    <property type="molecule type" value="Genomic_DNA"/>
</dbReference>
<sequence>MLLCMLPILLLVTAIELWMTRQEALESANAAYDRSLLGALKSIDANISTASGGLSVELPYTLFEFFELTASGQVFFRVATSDALVELGSADLPAPPSPPPAGLPVFYDATYFGESVRLVAYERALERTPHGAQGRSVMIQVGESTRSRQAFTQRFVRSAAIRDAIVLVFLMLGAALVLRVALSPLARLAREVEARAPEDLTHIDNQRLPAEISPLVGAVNHHMARIQDLMAQQRQFLDDASHQLRTHLTTLQMQVDYAKREPDPHKIRSALDALGEEIGRASRSSQQLLALGRSDSVAVSMSAFDLEPLLREVALSWLPQARAKRIDLGIRTPLPGAFAWGDRTLLREALSNLVSNAIAYNRPECSVTVYATGDDRGWRLNVVDDGPGLSDEERHTLGQRFRRGANAAKGGFGLGLAIVRSIAERHGGQLHLVATESGRGLHAIVSWPQPSAPRQLANRGEQGPST</sequence>